<dbReference type="CDD" id="cd01836">
    <property type="entry name" value="FeeA_FeeB_like"/>
    <property type="match status" value="1"/>
</dbReference>
<dbReference type="EMBL" id="JEMU01000008">
    <property type="protein sequence ID" value="KAJ03006.1"/>
    <property type="molecule type" value="Genomic_DNA"/>
</dbReference>
<evidence type="ECO:0000313" key="3">
    <source>
        <dbReference type="Proteomes" id="UP000027337"/>
    </source>
</evidence>
<accession>A0A061SMQ8</accession>
<evidence type="ECO:0000313" key="2">
    <source>
        <dbReference type="EMBL" id="KAJ03006.1"/>
    </source>
</evidence>
<gene>
    <name evidence="2" type="ORF">PM02_11095</name>
</gene>
<dbReference type="Pfam" id="PF13472">
    <property type="entry name" value="Lipase_GDSL_2"/>
    <property type="match status" value="1"/>
</dbReference>
<comment type="caution">
    <text evidence="2">The sequence shown here is derived from an EMBL/GenBank/DDBJ whole genome shotgun (WGS) entry which is preliminary data.</text>
</comment>
<keyword evidence="3" id="KW-1185">Reference proteome</keyword>
<dbReference type="AlphaFoldDB" id="A0A061SMQ8"/>
<dbReference type="InterPro" id="IPR036514">
    <property type="entry name" value="SGNH_hydro_sf"/>
</dbReference>
<name>A0A061SMQ8_9RHOB</name>
<organism evidence="2 3">
    <name type="scientific">Sulfitobacter mediterraneus</name>
    <dbReference type="NCBI Taxonomy" id="83219"/>
    <lineage>
        <taxon>Bacteria</taxon>
        <taxon>Pseudomonadati</taxon>
        <taxon>Pseudomonadota</taxon>
        <taxon>Alphaproteobacteria</taxon>
        <taxon>Rhodobacterales</taxon>
        <taxon>Roseobacteraceae</taxon>
        <taxon>Sulfitobacter</taxon>
    </lineage>
</organism>
<dbReference type="RefSeq" id="WP_037908288.1">
    <property type="nucleotide sequence ID" value="NZ_JEMU01000008.1"/>
</dbReference>
<dbReference type="Proteomes" id="UP000027337">
    <property type="component" value="Unassembled WGS sequence"/>
</dbReference>
<protein>
    <submittedName>
        <fullName evidence="2">Lipase</fullName>
    </submittedName>
</protein>
<dbReference type="GO" id="GO:0016788">
    <property type="term" value="F:hydrolase activity, acting on ester bonds"/>
    <property type="evidence" value="ECO:0007669"/>
    <property type="project" value="UniProtKB-ARBA"/>
</dbReference>
<reference evidence="2 3" key="1">
    <citation type="journal article" date="2014" name="Genome Announc.">
        <title>Draft Genome Sequences of Two Isolates of the Roseobacter Group, Sulfitobacter sp. Strains 3SOLIMAR09 and 1FIGIMAR09, from Harbors of Mallorca Island (Mediterranean Sea).</title>
        <authorList>
            <person name="Mas-Llado M."/>
            <person name="Pina-Villalonga J.M."/>
            <person name="Brunet-Galmes I."/>
            <person name="Nogales B."/>
            <person name="Bosch R."/>
        </authorList>
    </citation>
    <scope>NUCLEOTIDE SEQUENCE [LARGE SCALE GENOMIC DNA]</scope>
    <source>
        <strain evidence="2 3">1FIGIMAR09</strain>
    </source>
</reference>
<dbReference type="InterPro" id="IPR013830">
    <property type="entry name" value="SGNH_hydro"/>
</dbReference>
<dbReference type="SUPFAM" id="SSF52266">
    <property type="entry name" value="SGNH hydrolase"/>
    <property type="match status" value="1"/>
</dbReference>
<dbReference type="eggNOG" id="COG2755">
    <property type="taxonomic scope" value="Bacteria"/>
</dbReference>
<sequence length="250" mass="27383">MLDTLARVTLSPLLIMQALKVRRIAQRLPEAAGQRSGLVGSGPPLRLRIIGDSSAAGVGVQTQRDALSGQLAAALSDHFAVSWHLDAASGATTKSTRMRLQHTAADPADIIVTALGVNDVTRLLPRRAWLGQQMALFDDLRKRHDPHQIYLSGVPPMGAFPLLPQPLRWTLGRHAQAFETTMQRHAATTADLTYVPFNLPPDPGLMASDGFHPNAQLNTLWAKEMASRIITDWPRFSRSRPDQSRSTRPS</sequence>
<proteinExistence type="predicted"/>
<dbReference type="Gene3D" id="3.40.50.1110">
    <property type="entry name" value="SGNH hydrolase"/>
    <property type="match status" value="1"/>
</dbReference>
<evidence type="ECO:0000259" key="1">
    <source>
        <dbReference type="Pfam" id="PF13472"/>
    </source>
</evidence>
<feature type="domain" description="SGNH hydrolase-type esterase" evidence="1">
    <location>
        <begin position="50"/>
        <end position="216"/>
    </location>
</feature>
<dbReference type="STRING" id="83219.PM02_11095"/>